<dbReference type="AlphaFoldDB" id="A0A0J1H079"/>
<dbReference type="EMBL" id="LDOT01000015">
    <property type="protein sequence ID" value="KLV05230.1"/>
    <property type="molecule type" value="Genomic_DNA"/>
</dbReference>
<dbReference type="InterPro" id="IPR038194">
    <property type="entry name" value="DUF3861_sf"/>
</dbReference>
<gene>
    <name evidence="1" type="ORF">ABT56_12710</name>
</gene>
<dbReference type="PATRIC" id="fig|1195763.3.peg.2687"/>
<dbReference type="InterPro" id="IPR024476">
    <property type="entry name" value="DUF3861"/>
</dbReference>
<dbReference type="RefSeq" id="WP_047879245.1">
    <property type="nucleotide sequence ID" value="NZ_LDOT01000015.1"/>
</dbReference>
<keyword evidence="2" id="KW-1185">Reference proteome</keyword>
<evidence type="ECO:0008006" key="3">
    <source>
        <dbReference type="Google" id="ProtNLM"/>
    </source>
</evidence>
<dbReference type="STRING" id="1195763.ABT56_12710"/>
<dbReference type="Gene3D" id="3.10.20.850">
    <property type="entry name" value="Protein of unknown function DUF3861"/>
    <property type="match status" value="1"/>
</dbReference>
<reference evidence="1 2" key="1">
    <citation type="submission" date="2015-05" db="EMBL/GenBank/DDBJ databases">
        <title>Photobacterium galathea sp. nov.</title>
        <authorList>
            <person name="Machado H."/>
            <person name="Gram L."/>
        </authorList>
    </citation>
    <scope>NUCLEOTIDE SEQUENCE [LARGE SCALE GENOMIC DNA]</scope>
    <source>
        <strain evidence="1 2">CGMCC 1.12159</strain>
    </source>
</reference>
<dbReference type="Proteomes" id="UP000036097">
    <property type="component" value="Unassembled WGS sequence"/>
</dbReference>
<protein>
    <recommendedName>
        <fullName evidence="3">DUF3861 domain-containing protein</fullName>
    </recommendedName>
</protein>
<proteinExistence type="predicted"/>
<sequence>MKTSTKKSRGYRITIENMDTENPKSMQLDVEDREDIFAIVEKLKQGSGLDEKSATQMGIGLRLLGPLMMQNRKHPLFTDFMPHFKTFMLNLKKKVKGGVEQ</sequence>
<evidence type="ECO:0000313" key="1">
    <source>
        <dbReference type="EMBL" id="KLV05230.1"/>
    </source>
</evidence>
<name>A0A0J1H079_9GAMM</name>
<evidence type="ECO:0000313" key="2">
    <source>
        <dbReference type="Proteomes" id="UP000036097"/>
    </source>
</evidence>
<organism evidence="1 2">
    <name type="scientific">Photobacterium aquae</name>
    <dbReference type="NCBI Taxonomy" id="1195763"/>
    <lineage>
        <taxon>Bacteria</taxon>
        <taxon>Pseudomonadati</taxon>
        <taxon>Pseudomonadota</taxon>
        <taxon>Gammaproteobacteria</taxon>
        <taxon>Vibrionales</taxon>
        <taxon>Vibrionaceae</taxon>
        <taxon>Photobacterium</taxon>
    </lineage>
</organism>
<dbReference type="OrthoDB" id="119700at2"/>
<comment type="caution">
    <text evidence="1">The sequence shown here is derived from an EMBL/GenBank/DDBJ whole genome shotgun (WGS) entry which is preliminary data.</text>
</comment>
<accession>A0A0J1H079</accession>
<dbReference type="Pfam" id="PF12977">
    <property type="entry name" value="DUF3861"/>
    <property type="match status" value="1"/>
</dbReference>